<gene>
    <name evidence="2" type="ORF">HHL22_02890</name>
</gene>
<comment type="caution">
    <text evidence="2">The sequence shown here is derived from an EMBL/GenBank/DDBJ whole genome shotgun (WGS) entry which is preliminary data.</text>
</comment>
<organism evidence="2 3">
    <name type="scientific">Hymenobacter polaris</name>
    <dbReference type="NCBI Taxonomy" id="2682546"/>
    <lineage>
        <taxon>Bacteria</taxon>
        <taxon>Pseudomonadati</taxon>
        <taxon>Bacteroidota</taxon>
        <taxon>Cytophagia</taxon>
        <taxon>Cytophagales</taxon>
        <taxon>Hymenobacteraceae</taxon>
        <taxon>Hymenobacter</taxon>
    </lineage>
</organism>
<evidence type="ECO:0000313" key="3">
    <source>
        <dbReference type="Proteomes" id="UP000559626"/>
    </source>
</evidence>
<dbReference type="SUPFAM" id="SSF160574">
    <property type="entry name" value="BT0923-like"/>
    <property type="match status" value="1"/>
</dbReference>
<keyword evidence="3" id="KW-1185">Reference proteome</keyword>
<feature type="chain" id="PRO_5030511405" description="Beta-lactamase-inhibitor-like PepSY-like domain-containing protein" evidence="1">
    <location>
        <begin position="19"/>
        <end position="146"/>
    </location>
</feature>
<dbReference type="EMBL" id="JABBGH010000001">
    <property type="protein sequence ID" value="NML64142.1"/>
    <property type="molecule type" value="Genomic_DNA"/>
</dbReference>
<sequence>MKLAYLLAALLSSGAAGAQHLPARQVPAPAATAFARTFPAATNVRWQQENATYTASYELPQAPGTAVFDATGALLETRTIISDHRLPALARTYMAEQFPHREVDQILRLVDAAGTVTYAAQVCRGKAHDCQTTYFDQDGRPLRKEP</sequence>
<protein>
    <recommendedName>
        <fullName evidence="4">Beta-lactamase-inhibitor-like PepSY-like domain-containing protein</fullName>
    </recommendedName>
</protein>
<dbReference type="Gene3D" id="3.10.450.360">
    <property type="match status" value="1"/>
</dbReference>
<reference evidence="2 3" key="1">
    <citation type="submission" date="2020-04" db="EMBL/GenBank/DDBJ databases">
        <title>Hymenobacter polaris sp. nov., isolated from Arctic soil.</title>
        <authorList>
            <person name="Dahal R.H."/>
        </authorList>
    </citation>
    <scope>NUCLEOTIDE SEQUENCE [LARGE SCALE GENOMIC DNA]</scope>
    <source>
        <strain evidence="2 3">RP-2-7</strain>
    </source>
</reference>
<keyword evidence="1" id="KW-0732">Signal</keyword>
<accession>A0A7Y0ABH8</accession>
<evidence type="ECO:0008006" key="4">
    <source>
        <dbReference type="Google" id="ProtNLM"/>
    </source>
</evidence>
<feature type="signal peptide" evidence="1">
    <location>
        <begin position="1"/>
        <end position="18"/>
    </location>
</feature>
<dbReference type="RefSeq" id="WP_169529463.1">
    <property type="nucleotide sequence ID" value="NZ_JABBGH010000001.1"/>
</dbReference>
<evidence type="ECO:0000256" key="1">
    <source>
        <dbReference type="SAM" id="SignalP"/>
    </source>
</evidence>
<proteinExistence type="predicted"/>
<name>A0A7Y0ABH8_9BACT</name>
<dbReference type="AlphaFoldDB" id="A0A7Y0ABH8"/>
<evidence type="ECO:0000313" key="2">
    <source>
        <dbReference type="EMBL" id="NML64142.1"/>
    </source>
</evidence>
<dbReference type="Proteomes" id="UP000559626">
    <property type="component" value="Unassembled WGS sequence"/>
</dbReference>